<sequence>MFTDLIRRLTASHPERLPEADARVALAALMVRVARSDGHYAPAEVARIDKCLMQRHNLSEAEAQALRVEAEGLEAEAPDTVRFTRAIKDAVALEDRVAVIETLWSVALADGTRDSEEDTLLRLLVNLLGVSDVESAQARQRAEARG</sequence>
<dbReference type="InterPro" id="IPR029024">
    <property type="entry name" value="TerB-like"/>
</dbReference>
<dbReference type="RefSeq" id="WP_055662156.1">
    <property type="nucleotide sequence ID" value="NZ_CYPR01000021.1"/>
</dbReference>
<feature type="domain" description="Co-chaperone DjlA N-terminal" evidence="1">
    <location>
        <begin position="24"/>
        <end position="140"/>
    </location>
</feature>
<dbReference type="InterPro" id="IPR007791">
    <property type="entry name" value="DjlA_N"/>
</dbReference>
<dbReference type="CDD" id="cd07313">
    <property type="entry name" value="terB_like_2"/>
    <property type="match status" value="1"/>
</dbReference>
<evidence type="ECO:0000313" key="2">
    <source>
        <dbReference type="EMBL" id="CUH18529.1"/>
    </source>
</evidence>
<accession>A0A0M7B911</accession>
<evidence type="ECO:0000259" key="1">
    <source>
        <dbReference type="Pfam" id="PF05099"/>
    </source>
</evidence>
<protein>
    <submittedName>
        <fullName evidence="2">Tellurite resistance protein</fullName>
    </submittedName>
</protein>
<dbReference type="OrthoDB" id="5402150at2"/>
<dbReference type="EMBL" id="CYPR01000021">
    <property type="protein sequence ID" value="CUH18529.1"/>
    <property type="molecule type" value="Genomic_DNA"/>
</dbReference>
<dbReference type="AlphaFoldDB" id="A0A0M7B911"/>
<dbReference type="Pfam" id="PF05099">
    <property type="entry name" value="TerB"/>
    <property type="match status" value="1"/>
</dbReference>
<dbReference type="Proteomes" id="UP000049455">
    <property type="component" value="Unassembled WGS sequence"/>
</dbReference>
<name>A0A0M7B911_9RHOB</name>
<reference evidence="2 3" key="1">
    <citation type="submission" date="2015-09" db="EMBL/GenBank/DDBJ databases">
        <authorList>
            <person name="Jackson K.R."/>
            <person name="Lunt B.L."/>
            <person name="Fisher J.N.B."/>
            <person name="Gardner A.V."/>
            <person name="Bailey M.E."/>
            <person name="Deus L.M."/>
            <person name="Earl A.S."/>
            <person name="Gibby P.D."/>
            <person name="Hartmann K.A."/>
            <person name="Liu J.E."/>
            <person name="Manci A.M."/>
            <person name="Nielsen D.A."/>
            <person name="Solomon M.B."/>
            <person name="Breakwell D.P."/>
            <person name="Burnett S.H."/>
            <person name="Grose J.H."/>
        </authorList>
    </citation>
    <scope>NUCLEOTIDE SEQUENCE [LARGE SCALE GENOMIC DNA]</scope>
    <source>
        <strain evidence="2 3">CECT 7799</strain>
    </source>
</reference>
<evidence type="ECO:0000313" key="3">
    <source>
        <dbReference type="Proteomes" id="UP000049455"/>
    </source>
</evidence>
<dbReference type="STRING" id="313367.JSE7799_00441"/>
<organism evidence="2 3">
    <name type="scientific">Jannaschia seosinensis</name>
    <dbReference type="NCBI Taxonomy" id="313367"/>
    <lineage>
        <taxon>Bacteria</taxon>
        <taxon>Pseudomonadati</taxon>
        <taxon>Pseudomonadota</taxon>
        <taxon>Alphaproteobacteria</taxon>
        <taxon>Rhodobacterales</taxon>
        <taxon>Roseobacteraceae</taxon>
        <taxon>Jannaschia</taxon>
    </lineage>
</organism>
<keyword evidence="3" id="KW-1185">Reference proteome</keyword>
<dbReference type="Gene3D" id="1.10.3680.10">
    <property type="entry name" value="TerB-like"/>
    <property type="match status" value="1"/>
</dbReference>
<dbReference type="SUPFAM" id="SSF158682">
    <property type="entry name" value="TerB-like"/>
    <property type="match status" value="1"/>
</dbReference>
<gene>
    <name evidence="2" type="ORF">JSE7799_00441</name>
</gene>
<proteinExistence type="predicted"/>